<dbReference type="GO" id="GO:0008270">
    <property type="term" value="F:zinc ion binding"/>
    <property type="evidence" value="ECO:0007669"/>
    <property type="project" value="UniProtKB-KW"/>
</dbReference>
<dbReference type="SUPFAM" id="SSF57667">
    <property type="entry name" value="beta-beta-alpha zinc fingers"/>
    <property type="match status" value="1"/>
</dbReference>
<feature type="non-terminal residue" evidence="4">
    <location>
        <position position="132"/>
    </location>
</feature>
<dbReference type="AlphaFoldDB" id="A0AAV5WJR3"/>
<comment type="caution">
    <text evidence="4">The sequence shown here is derived from an EMBL/GenBank/DDBJ whole genome shotgun (WGS) entry which is preliminary data.</text>
</comment>
<proteinExistence type="predicted"/>
<reference evidence="4" key="1">
    <citation type="submission" date="2023-10" db="EMBL/GenBank/DDBJ databases">
        <title>Genome assembly of Pristionchus species.</title>
        <authorList>
            <person name="Yoshida K."/>
            <person name="Sommer R.J."/>
        </authorList>
    </citation>
    <scope>NUCLEOTIDE SEQUENCE</scope>
    <source>
        <strain evidence="4">RS5133</strain>
    </source>
</reference>
<protein>
    <recommendedName>
        <fullName evidence="3">C2H2-type domain-containing protein</fullName>
    </recommendedName>
</protein>
<gene>
    <name evidence="4" type="ORF">PFISCL1PPCAC_23803</name>
</gene>
<dbReference type="PROSITE" id="PS50157">
    <property type="entry name" value="ZINC_FINGER_C2H2_2"/>
    <property type="match status" value="1"/>
</dbReference>
<keyword evidence="1" id="KW-0479">Metal-binding</keyword>
<evidence type="ECO:0000256" key="2">
    <source>
        <dbReference type="SAM" id="MobiDB-lite"/>
    </source>
</evidence>
<feature type="region of interest" description="Disordered" evidence="2">
    <location>
        <begin position="1"/>
        <end position="22"/>
    </location>
</feature>
<dbReference type="InterPro" id="IPR013087">
    <property type="entry name" value="Znf_C2H2_type"/>
</dbReference>
<dbReference type="Gene3D" id="3.30.160.60">
    <property type="entry name" value="Classic Zinc Finger"/>
    <property type="match status" value="1"/>
</dbReference>
<feature type="compositionally biased region" description="Polar residues" evidence="2">
    <location>
        <begin position="1"/>
        <end position="21"/>
    </location>
</feature>
<dbReference type="PROSITE" id="PS00028">
    <property type="entry name" value="ZINC_FINGER_C2H2_1"/>
    <property type="match status" value="1"/>
</dbReference>
<evidence type="ECO:0000313" key="5">
    <source>
        <dbReference type="Proteomes" id="UP001432322"/>
    </source>
</evidence>
<keyword evidence="5" id="KW-1185">Reference proteome</keyword>
<organism evidence="4 5">
    <name type="scientific">Pristionchus fissidentatus</name>
    <dbReference type="NCBI Taxonomy" id="1538716"/>
    <lineage>
        <taxon>Eukaryota</taxon>
        <taxon>Metazoa</taxon>
        <taxon>Ecdysozoa</taxon>
        <taxon>Nematoda</taxon>
        <taxon>Chromadorea</taxon>
        <taxon>Rhabditida</taxon>
        <taxon>Rhabditina</taxon>
        <taxon>Diplogasteromorpha</taxon>
        <taxon>Diplogasteroidea</taxon>
        <taxon>Neodiplogasteridae</taxon>
        <taxon>Pristionchus</taxon>
    </lineage>
</organism>
<keyword evidence="1" id="KW-0862">Zinc</keyword>
<evidence type="ECO:0000259" key="3">
    <source>
        <dbReference type="PROSITE" id="PS50157"/>
    </source>
</evidence>
<accession>A0AAV5WJR3</accession>
<dbReference type="Pfam" id="PF13912">
    <property type="entry name" value="zf-C2H2_6"/>
    <property type="match status" value="1"/>
</dbReference>
<keyword evidence="1" id="KW-0863">Zinc-finger</keyword>
<sequence>APHSPTVSTPSDKGEISQSQMEAEVGQLNVSVSAGIASDNADIIKNEIDSSHTDVQLHESGLYCGEDSGEQEEGGAEAAAADAAVTARSAASRVARPICEICGRVFTSRSALGVHRASHSDFKCEICGKKTL</sequence>
<evidence type="ECO:0000313" key="4">
    <source>
        <dbReference type="EMBL" id="GMT32506.1"/>
    </source>
</evidence>
<dbReference type="EMBL" id="BTSY01000006">
    <property type="protein sequence ID" value="GMT32506.1"/>
    <property type="molecule type" value="Genomic_DNA"/>
</dbReference>
<feature type="domain" description="C2H2-type" evidence="3">
    <location>
        <begin position="97"/>
        <end position="124"/>
    </location>
</feature>
<dbReference type="InterPro" id="IPR036236">
    <property type="entry name" value="Znf_C2H2_sf"/>
</dbReference>
<dbReference type="Proteomes" id="UP001432322">
    <property type="component" value="Unassembled WGS sequence"/>
</dbReference>
<evidence type="ECO:0000256" key="1">
    <source>
        <dbReference type="PROSITE-ProRule" id="PRU00042"/>
    </source>
</evidence>
<name>A0AAV5WJR3_9BILA</name>
<feature type="non-terminal residue" evidence="4">
    <location>
        <position position="1"/>
    </location>
</feature>